<dbReference type="STRING" id="670155.SAMN04488001_0088"/>
<evidence type="ECO:0000256" key="1">
    <source>
        <dbReference type="SAM" id="MobiDB-lite"/>
    </source>
</evidence>
<evidence type="ECO:0000313" key="2">
    <source>
        <dbReference type="EMBL" id="SDX63568.1"/>
    </source>
</evidence>
<dbReference type="InterPro" id="IPR017748">
    <property type="entry name" value="TagF"/>
</dbReference>
<proteinExistence type="predicted"/>
<dbReference type="EMBL" id="FNOI01000010">
    <property type="protein sequence ID" value="SDX63568.1"/>
    <property type="molecule type" value="Genomic_DNA"/>
</dbReference>
<keyword evidence="3" id="KW-1185">Reference proteome</keyword>
<dbReference type="RefSeq" id="WP_089948912.1">
    <property type="nucleotide sequence ID" value="NZ_FNOI01000010.1"/>
</dbReference>
<name>A0A1H3DBQ2_9RHOB</name>
<feature type="compositionally biased region" description="Acidic residues" evidence="1">
    <location>
        <begin position="287"/>
        <end position="299"/>
    </location>
</feature>
<protein>
    <submittedName>
        <fullName evidence="2">Type VI secretion-associated protein, BMA_A0400 family</fullName>
    </submittedName>
</protein>
<dbReference type="AlphaFoldDB" id="A0A1H3DBQ2"/>
<dbReference type="NCBIfam" id="TIGR03373">
    <property type="entry name" value="VI_minor_4"/>
    <property type="match status" value="1"/>
</dbReference>
<dbReference type="Proteomes" id="UP000199441">
    <property type="component" value="Unassembled WGS sequence"/>
</dbReference>
<dbReference type="OrthoDB" id="9801841at2"/>
<accession>A0A1H3DBQ2</accession>
<dbReference type="InterPro" id="IPR038225">
    <property type="entry name" value="TagF_sf"/>
</dbReference>
<reference evidence="3" key="1">
    <citation type="submission" date="2016-10" db="EMBL/GenBank/DDBJ databases">
        <authorList>
            <person name="Varghese N."/>
            <person name="Submissions S."/>
        </authorList>
    </citation>
    <scope>NUCLEOTIDE SEQUENCE [LARGE SCALE GENOMIC DNA]</scope>
    <source>
        <strain evidence="3">DSM 26922</strain>
    </source>
</reference>
<gene>
    <name evidence="2" type="ORF">SAMN04488001_0088</name>
</gene>
<dbReference type="Gene3D" id="3.40.1730.10">
    <property type="entry name" value="pa0076 domain"/>
    <property type="match status" value="1"/>
</dbReference>
<evidence type="ECO:0000313" key="3">
    <source>
        <dbReference type="Proteomes" id="UP000199441"/>
    </source>
</evidence>
<dbReference type="Pfam" id="PF09867">
    <property type="entry name" value="TagF_N"/>
    <property type="match status" value="1"/>
</dbReference>
<feature type="region of interest" description="Disordered" evidence="1">
    <location>
        <begin position="242"/>
        <end position="333"/>
    </location>
</feature>
<organism evidence="2 3">
    <name type="scientific">Litoreibacter albidus</name>
    <dbReference type="NCBI Taxonomy" id="670155"/>
    <lineage>
        <taxon>Bacteria</taxon>
        <taxon>Pseudomonadati</taxon>
        <taxon>Pseudomonadota</taxon>
        <taxon>Alphaproteobacteria</taxon>
        <taxon>Rhodobacterales</taxon>
        <taxon>Roseobacteraceae</taxon>
        <taxon>Litoreibacter</taxon>
    </lineage>
</organism>
<feature type="compositionally biased region" description="Acidic residues" evidence="1">
    <location>
        <begin position="242"/>
        <end position="259"/>
    </location>
</feature>
<sequence>MGRIGIFGKHPAFGDFIGAGMSKPMQVALEEWMGAVLPRVRDNLGDVWQPFYDVALPLRFWLGEGVVPAALGGPVAGVMVFSHDKVGRRFPLIALIEGADFPPPTVVPEQRWYAALEALMLEHDTPETAAELAEMFALPDGFLPASFAGGEAGFWAVHTAGAVDEMMANVATTDHRRAAARRSYWWSAGDASRTATFHAAEGWPDASVFQWLLAGNIADEPAPVPVAEPEPGPVPEVDPFEVEEQQAEPEAPVNEEYEGEPSIIPVSDPWWSGEGARPVPKALYDAEPIDEATDDEDDGPQSPFATRDAPETTVKTNNTEETHDALAEEAEKD</sequence>
<feature type="compositionally biased region" description="Basic and acidic residues" evidence="1">
    <location>
        <begin position="318"/>
        <end position="333"/>
    </location>
</feature>